<evidence type="ECO:0000256" key="9">
    <source>
        <dbReference type="ARBA" id="ARBA00023207"/>
    </source>
</evidence>
<keyword evidence="9" id="KW-0357">Heparan sulfate</keyword>
<evidence type="ECO:0000256" key="4">
    <source>
        <dbReference type="ARBA" id="ARBA00022622"/>
    </source>
</evidence>
<accession>A0A913ZGL7</accession>
<dbReference type="OrthoDB" id="10055565at2759"/>
<evidence type="ECO:0000256" key="5">
    <source>
        <dbReference type="ARBA" id="ARBA00022729"/>
    </source>
</evidence>
<evidence type="ECO:0008006" key="16">
    <source>
        <dbReference type="Google" id="ProtNLM"/>
    </source>
</evidence>
<comment type="subcellular location">
    <subcellularLocation>
        <location evidence="1">Cell membrane</location>
        <topology evidence="1">Lipid-anchor</topology>
        <topology evidence="1">GPI-anchor</topology>
    </subcellularLocation>
</comment>
<dbReference type="Pfam" id="PF01153">
    <property type="entry name" value="Glypican"/>
    <property type="match status" value="1"/>
</dbReference>
<dbReference type="PANTHER" id="PTHR10822">
    <property type="entry name" value="GLYPICAN"/>
    <property type="match status" value="1"/>
</dbReference>
<dbReference type="EnsemblMetazoa" id="XM_038194263.1">
    <property type="protein sequence ID" value="XP_038050191.1"/>
    <property type="gene ID" value="LOC119723553"/>
</dbReference>
<evidence type="ECO:0000256" key="2">
    <source>
        <dbReference type="ARBA" id="ARBA00010260"/>
    </source>
</evidence>
<proteinExistence type="inferred from homology"/>
<evidence type="ECO:0000313" key="14">
    <source>
        <dbReference type="EnsemblMetazoa" id="XP_038050191.1"/>
    </source>
</evidence>
<dbReference type="OMA" id="YMIAVHI"/>
<keyword evidence="4" id="KW-0336">GPI-anchor</keyword>
<keyword evidence="7" id="KW-0472">Membrane</keyword>
<evidence type="ECO:0000313" key="15">
    <source>
        <dbReference type="Proteomes" id="UP000887568"/>
    </source>
</evidence>
<dbReference type="GO" id="GO:0009986">
    <property type="term" value="C:cell surface"/>
    <property type="evidence" value="ECO:0007669"/>
    <property type="project" value="TreeGrafter"/>
</dbReference>
<dbReference type="Proteomes" id="UP000887568">
    <property type="component" value="Unplaced"/>
</dbReference>
<evidence type="ECO:0000256" key="3">
    <source>
        <dbReference type="ARBA" id="ARBA00022475"/>
    </source>
</evidence>
<keyword evidence="6" id="KW-0654">Proteoglycan</keyword>
<comment type="similarity">
    <text evidence="2 11">Belongs to the glypican family.</text>
</comment>
<keyword evidence="3" id="KW-1003">Cell membrane</keyword>
<dbReference type="AlphaFoldDB" id="A0A913ZGL7"/>
<dbReference type="GO" id="GO:0005576">
    <property type="term" value="C:extracellular region"/>
    <property type="evidence" value="ECO:0007669"/>
    <property type="project" value="TreeGrafter"/>
</dbReference>
<dbReference type="RefSeq" id="XP_038050191.1">
    <property type="nucleotide sequence ID" value="XM_038194263.1"/>
</dbReference>
<dbReference type="GO" id="GO:0098552">
    <property type="term" value="C:side of membrane"/>
    <property type="evidence" value="ECO:0007669"/>
    <property type="project" value="UniProtKB-KW"/>
</dbReference>
<keyword evidence="8" id="KW-0325">Glycoprotein</keyword>
<evidence type="ECO:0000256" key="12">
    <source>
        <dbReference type="SAM" id="MobiDB-lite"/>
    </source>
</evidence>
<evidence type="ECO:0000256" key="7">
    <source>
        <dbReference type="ARBA" id="ARBA00023136"/>
    </source>
</evidence>
<keyword evidence="5 13" id="KW-0732">Signal</keyword>
<evidence type="ECO:0000256" key="8">
    <source>
        <dbReference type="ARBA" id="ARBA00023180"/>
    </source>
</evidence>
<evidence type="ECO:0000256" key="1">
    <source>
        <dbReference type="ARBA" id="ARBA00004609"/>
    </source>
</evidence>
<dbReference type="InterPro" id="IPR001863">
    <property type="entry name" value="Glypican"/>
</dbReference>
<dbReference type="GO" id="GO:0016477">
    <property type="term" value="P:cell migration"/>
    <property type="evidence" value="ECO:0007669"/>
    <property type="project" value="TreeGrafter"/>
</dbReference>
<dbReference type="GO" id="GO:1905475">
    <property type="term" value="P:regulation of protein localization to membrane"/>
    <property type="evidence" value="ECO:0007669"/>
    <property type="project" value="TreeGrafter"/>
</dbReference>
<protein>
    <recommendedName>
        <fullName evidence="16">Glypican-5</fullName>
    </recommendedName>
</protein>
<name>A0A913ZGL7_PATMI</name>
<evidence type="ECO:0000256" key="10">
    <source>
        <dbReference type="ARBA" id="ARBA00023288"/>
    </source>
</evidence>
<dbReference type="PANTHER" id="PTHR10822:SF29">
    <property type="entry name" value="DIVISION ABNORMALLY DELAYED PROTEIN"/>
    <property type="match status" value="1"/>
</dbReference>
<dbReference type="GeneID" id="119723553"/>
<feature type="compositionally biased region" description="Polar residues" evidence="12">
    <location>
        <begin position="557"/>
        <end position="573"/>
    </location>
</feature>
<evidence type="ECO:0000256" key="13">
    <source>
        <dbReference type="SAM" id="SignalP"/>
    </source>
</evidence>
<dbReference type="GO" id="GO:0090263">
    <property type="term" value="P:positive regulation of canonical Wnt signaling pathway"/>
    <property type="evidence" value="ECO:0007669"/>
    <property type="project" value="TreeGrafter"/>
</dbReference>
<evidence type="ECO:0000256" key="11">
    <source>
        <dbReference type="RuleBase" id="RU003518"/>
    </source>
</evidence>
<reference evidence="14" key="1">
    <citation type="submission" date="2022-11" db="UniProtKB">
        <authorList>
            <consortium name="EnsemblMetazoa"/>
        </authorList>
    </citation>
    <scope>IDENTIFICATION</scope>
</reference>
<organism evidence="14 15">
    <name type="scientific">Patiria miniata</name>
    <name type="common">Bat star</name>
    <name type="synonym">Asterina miniata</name>
    <dbReference type="NCBI Taxonomy" id="46514"/>
    <lineage>
        <taxon>Eukaryota</taxon>
        <taxon>Metazoa</taxon>
        <taxon>Echinodermata</taxon>
        <taxon>Eleutherozoa</taxon>
        <taxon>Asterozoa</taxon>
        <taxon>Asteroidea</taxon>
        <taxon>Valvatacea</taxon>
        <taxon>Valvatida</taxon>
        <taxon>Asterinidae</taxon>
        <taxon>Patiria</taxon>
    </lineage>
</organism>
<feature type="region of interest" description="Disordered" evidence="12">
    <location>
        <begin position="532"/>
        <end position="624"/>
    </location>
</feature>
<sequence>MESSVDYQRFLLFWFGLLLLVGDGVLSQLERPTCENVRNIFTSLQFARDVDTPENPISGAGLKVCQRDTTCCTRRMEELLQQQSEDDFRKAIQTNVDYLEFLLSSHADDFKEEFEELLRYGEAKLQQNFRIMYIGIALDLDNDVRKLFADLSEHLNGNEVKIQRSVRNFFDELFPLLYSQIDKSAGRVGGLFSNCLSAKRAIIQPFGDIPRQMATLLYHSVDTSRIVLRAIQQGRQVLNATFNMALGKKCGRSLLEMNYCGLCEGQLDAPPCRSYCLNVVRGCLANFMDLDGPWNLYVTSVIDLIRHSMMKDNDLQQAMNSLEYLFNDAVNYAHENEGDITYEVHRLCGYPARGRPSPFNEFAAANPPVVDFPMVPNPSVPLDERLLEFVESLDRSRGVYHHLPTMMCSEDELGSTQDEDCWTGQLVGEYSMSPVQNGLGAQVHNPEVSWTGREFELLQAFALMDKLEVITHAIRMKLQGKNRHPDENNFSGSGSGSGCYGDDEDCISGSGATTTAETRSNQTDMVFTTTTAETTSEETDFHFDASTPREGVDTRGGSDNVSPPTDTPSSSQWPFRPTRGRLTTQKPIVRATTARPLGEEEQVPESTTPAEKDKGGKQKGNGVEGAPRVSALLVSLCLLLSCMWHRY</sequence>
<keyword evidence="10" id="KW-0449">Lipoprotein</keyword>
<keyword evidence="15" id="KW-1185">Reference proteome</keyword>
<feature type="signal peptide" evidence="13">
    <location>
        <begin position="1"/>
        <end position="27"/>
    </location>
</feature>
<dbReference type="GO" id="GO:0005886">
    <property type="term" value="C:plasma membrane"/>
    <property type="evidence" value="ECO:0007669"/>
    <property type="project" value="UniProtKB-SubCell"/>
</dbReference>
<evidence type="ECO:0000256" key="6">
    <source>
        <dbReference type="ARBA" id="ARBA00022974"/>
    </source>
</evidence>
<feature type="chain" id="PRO_5038022525" description="Glypican-5" evidence="13">
    <location>
        <begin position="28"/>
        <end position="647"/>
    </location>
</feature>